<reference evidence="4" key="1">
    <citation type="submission" date="2022-10" db="EMBL/GenBank/DDBJ databases">
        <title>Culturing micro-colonial fungi from biological soil crusts in the Mojave desert and describing Neophaeococcomyces mojavensis, and introducing the new genera and species Taxawa tesnikishii.</title>
        <authorList>
            <person name="Kurbessoian T."/>
            <person name="Stajich J.E."/>
        </authorList>
    </citation>
    <scope>NUCLEOTIDE SEQUENCE</scope>
    <source>
        <strain evidence="4">TK_41</strain>
    </source>
</reference>
<dbReference type="Proteomes" id="UP001172673">
    <property type="component" value="Unassembled WGS sequence"/>
</dbReference>
<feature type="compositionally biased region" description="Polar residues" evidence="1">
    <location>
        <begin position="302"/>
        <end position="320"/>
    </location>
</feature>
<keyword evidence="2" id="KW-0472">Membrane</keyword>
<feature type="region of interest" description="Disordered" evidence="1">
    <location>
        <begin position="1"/>
        <end position="101"/>
    </location>
</feature>
<evidence type="ECO:0000259" key="3">
    <source>
        <dbReference type="Pfam" id="PF20237"/>
    </source>
</evidence>
<feature type="compositionally biased region" description="Basic and acidic residues" evidence="1">
    <location>
        <begin position="76"/>
        <end position="85"/>
    </location>
</feature>
<evidence type="ECO:0000256" key="1">
    <source>
        <dbReference type="SAM" id="MobiDB-lite"/>
    </source>
</evidence>
<comment type="caution">
    <text evidence="4">The sequence shown here is derived from an EMBL/GenBank/DDBJ whole genome shotgun (WGS) entry which is preliminary data.</text>
</comment>
<keyword evidence="2" id="KW-0812">Transmembrane</keyword>
<accession>A0AA38WYP6</accession>
<dbReference type="PANTHER" id="PTHR34502:SF6">
    <property type="entry name" value="DUF6594 DOMAIN-CONTAINING PROTEIN"/>
    <property type="match status" value="1"/>
</dbReference>
<feature type="domain" description="DUF6594" evidence="3">
    <location>
        <begin position="255"/>
        <end position="415"/>
    </location>
</feature>
<keyword evidence="2" id="KW-1133">Transmembrane helix</keyword>
<feature type="compositionally biased region" description="Basic and acidic residues" evidence="1">
    <location>
        <begin position="1"/>
        <end position="10"/>
    </location>
</feature>
<feature type="compositionally biased region" description="Basic and acidic residues" evidence="1">
    <location>
        <begin position="120"/>
        <end position="139"/>
    </location>
</feature>
<gene>
    <name evidence="4" type="ORF">H2200_011771</name>
</gene>
<sequence length="487" mass="54580">MFVTVRDRPQGRRRRSQTYGVNKAARSSKLSLLSAITTGSHHSRGSNDSSSTITQESYSKSSSNSSKRSKSSRPKGQRESRERKVSVAKVNSQRSVKEKSMSRESVDVFAFLVRDEEPAAFKSDQNDAPHAEKTPSVRDESDDESVVRSMHSDSGISMGDSIHLSNDPVVDPRLPPLLEDVQEQQDPYGPQRDLSNHPKRVQWKWPEIPRATHKHHMPTYAGRTSSPEEIRIRIPQTPDSLDGSFVSSIHPLSGYDLVADKLASGELSPVFRSFKKVRFRLLLQLQDEISEMEQQLAALDNADTNSRLNSDGSTSPASGRLSWQWNQSDLQAHRLHILGRISMKLEQYYQVLSASQRVQRLSSTPSTPDIEEFRAWLKEHSPLAYPESRFLDDDEDMILLTETSNAPCVSVTESIPDILPLCILTMMLLPLLCFKFMTGVLNRLILLTIILAAGLGSLEKLPGSQVEQHKQWIVACFGVSFLAAILF</sequence>
<dbReference type="PANTHER" id="PTHR34502">
    <property type="entry name" value="DUF6594 DOMAIN-CONTAINING PROTEIN-RELATED"/>
    <property type="match status" value="1"/>
</dbReference>
<feature type="transmembrane region" description="Helical" evidence="2">
    <location>
        <begin position="441"/>
        <end position="458"/>
    </location>
</feature>
<proteinExistence type="predicted"/>
<name>A0AA38WYP6_9EURO</name>
<feature type="compositionally biased region" description="Low complexity" evidence="1">
    <location>
        <begin position="46"/>
        <end position="66"/>
    </location>
</feature>
<evidence type="ECO:0000313" key="4">
    <source>
        <dbReference type="EMBL" id="KAJ9603585.1"/>
    </source>
</evidence>
<keyword evidence="5" id="KW-1185">Reference proteome</keyword>
<organism evidence="4 5">
    <name type="scientific">Cladophialophora chaetospira</name>
    <dbReference type="NCBI Taxonomy" id="386627"/>
    <lineage>
        <taxon>Eukaryota</taxon>
        <taxon>Fungi</taxon>
        <taxon>Dikarya</taxon>
        <taxon>Ascomycota</taxon>
        <taxon>Pezizomycotina</taxon>
        <taxon>Eurotiomycetes</taxon>
        <taxon>Chaetothyriomycetidae</taxon>
        <taxon>Chaetothyriales</taxon>
        <taxon>Herpotrichiellaceae</taxon>
        <taxon>Cladophialophora</taxon>
    </lineage>
</organism>
<feature type="region of interest" description="Disordered" evidence="1">
    <location>
        <begin position="120"/>
        <end position="174"/>
    </location>
</feature>
<evidence type="ECO:0000313" key="5">
    <source>
        <dbReference type="Proteomes" id="UP001172673"/>
    </source>
</evidence>
<dbReference type="AlphaFoldDB" id="A0AA38WYP6"/>
<feature type="region of interest" description="Disordered" evidence="1">
    <location>
        <begin position="300"/>
        <end position="320"/>
    </location>
</feature>
<feature type="compositionally biased region" description="Low complexity" evidence="1">
    <location>
        <begin position="23"/>
        <end position="35"/>
    </location>
</feature>
<evidence type="ECO:0000256" key="2">
    <source>
        <dbReference type="SAM" id="Phobius"/>
    </source>
</evidence>
<dbReference type="Pfam" id="PF20237">
    <property type="entry name" value="DUF6594"/>
    <property type="match status" value="1"/>
</dbReference>
<dbReference type="EMBL" id="JAPDRK010000021">
    <property type="protein sequence ID" value="KAJ9603585.1"/>
    <property type="molecule type" value="Genomic_DNA"/>
</dbReference>
<dbReference type="InterPro" id="IPR046529">
    <property type="entry name" value="DUF6594"/>
</dbReference>
<protein>
    <recommendedName>
        <fullName evidence="3">DUF6594 domain-containing protein</fullName>
    </recommendedName>
</protein>